<evidence type="ECO:0000313" key="2">
    <source>
        <dbReference type="EMBL" id="CEK66233.1"/>
    </source>
</evidence>
<feature type="region of interest" description="Disordered" evidence="1">
    <location>
        <begin position="183"/>
        <end position="208"/>
    </location>
</feature>
<dbReference type="EMBL" id="HACG01019368">
    <property type="protein sequence ID" value="CEK66233.1"/>
    <property type="molecule type" value="Transcribed_RNA"/>
</dbReference>
<feature type="non-terminal residue" evidence="2">
    <location>
        <position position="1"/>
    </location>
</feature>
<organism evidence="2">
    <name type="scientific">Arion vulgaris</name>
    <dbReference type="NCBI Taxonomy" id="1028688"/>
    <lineage>
        <taxon>Eukaryota</taxon>
        <taxon>Metazoa</taxon>
        <taxon>Spiralia</taxon>
        <taxon>Lophotrochozoa</taxon>
        <taxon>Mollusca</taxon>
        <taxon>Gastropoda</taxon>
        <taxon>Heterobranchia</taxon>
        <taxon>Euthyneura</taxon>
        <taxon>Panpulmonata</taxon>
        <taxon>Eupulmonata</taxon>
        <taxon>Stylommatophora</taxon>
        <taxon>Helicina</taxon>
        <taxon>Arionoidea</taxon>
        <taxon>Arionidae</taxon>
        <taxon>Arion</taxon>
    </lineage>
</organism>
<evidence type="ECO:0000256" key="1">
    <source>
        <dbReference type="SAM" id="MobiDB-lite"/>
    </source>
</evidence>
<gene>
    <name evidence="2" type="primary">ORF57800</name>
</gene>
<sequence length="399" mass="44046">NNKAPAVEIVTLDNCSEITTNNNSNNNCNIYTTKMEILFQNSQQQQQQDTTFRVVKEDTVNVSKHGNRQVRDDTVVKDKKINIDPLNNKSPIERTVAGMNYVSNKSPIEGAVAGMNSVSNKSPLEGAVAGIDAGVETRSYGNISSLISQFNNVETTSRRVSGNNSKLATKILRMDFHSVIPDSLNDKSKTMQTSGNNPDVVGMQTPTRSKPCCLSNSNVIVTTLDQDRTQFIQARPSSTKVRTYAKHFPTVTTSKSLVKPKSFINTEIQDGLLNAGHQKVTEIKDLKSSEKSRVQLCATENISINDIHEDGHKVGMVKQNQDYMFREQEHKQMLYINKATCNSSNPITCNSSNPVTCNSSNPVTRNSSNQSQKQIVSCDTIYVVNNNSIQTRSDNNSNG</sequence>
<accession>A0A0B6ZCI6</accession>
<dbReference type="AlphaFoldDB" id="A0A0B6ZCI6"/>
<protein>
    <submittedName>
        <fullName evidence="2">Uncharacterized protein</fullName>
    </submittedName>
</protein>
<name>A0A0B6ZCI6_9EUPU</name>
<feature type="non-terminal residue" evidence="2">
    <location>
        <position position="399"/>
    </location>
</feature>
<proteinExistence type="predicted"/>
<reference evidence="2" key="1">
    <citation type="submission" date="2014-12" db="EMBL/GenBank/DDBJ databases">
        <title>Insight into the proteome of Arion vulgaris.</title>
        <authorList>
            <person name="Aradska J."/>
            <person name="Bulat T."/>
            <person name="Smidak R."/>
            <person name="Sarate P."/>
            <person name="Gangsoo J."/>
            <person name="Sialana F."/>
            <person name="Bilban M."/>
            <person name="Lubec G."/>
        </authorList>
    </citation>
    <scope>NUCLEOTIDE SEQUENCE</scope>
    <source>
        <tissue evidence="2">Skin</tissue>
    </source>
</reference>